<dbReference type="EMBL" id="SSOP01000012">
    <property type="protein sequence ID" value="KAB5595180.1"/>
    <property type="molecule type" value="Genomic_DNA"/>
</dbReference>
<dbReference type="InterPro" id="IPR002625">
    <property type="entry name" value="Smr_dom"/>
</dbReference>
<dbReference type="Gene3D" id="3.30.1370.110">
    <property type="match status" value="1"/>
</dbReference>
<comment type="pathway">
    <text evidence="2">Protein modification; protein glycosylation.</text>
</comment>
<keyword evidence="18" id="KW-1185">Reference proteome</keyword>
<evidence type="ECO:0000256" key="6">
    <source>
        <dbReference type="ARBA" id="ARBA00022679"/>
    </source>
</evidence>
<comment type="subcellular location">
    <subcellularLocation>
        <location evidence="1">Endoplasmic reticulum membrane</location>
        <topology evidence="1">Single-pass membrane protein</topology>
    </subcellularLocation>
</comment>
<dbReference type="InterPro" id="IPR031814">
    <property type="entry name" value="ALG11_N"/>
</dbReference>
<evidence type="ECO:0000256" key="14">
    <source>
        <dbReference type="SAM" id="MobiDB-lite"/>
    </source>
</evidence>
<evidence type="ECO:0000256" key="2">
    <source>
        <dbReference type="ARBA" id="ARBA00004922"/>
    </source>
</evidence>
<keyword evidence="8" id="KW-0256">Endoplasmic reticulum</keyword>
<dbReference type="PROSITE" id="PS50828">
    <property type="entry name" value="SMR"/>
    <property type="match status" value="1"/>
</dbReference>
<reference evidence="17 18" key="1">
    <citation type="journal article" date="2019" name="Fungal Biol. Biotechnol.">
        <title>Draft genome sequence of fastidious pathogen Ceratobasidium theobromae, which causes vascular-streak dieback in Theobroma cacao.</title>
        <authorList>
            <person name="Ali S.S."/>
            <person name="Asman A."/>
            <person name="Shao J."/>
            <person name="Firmansyah A.P."/>
            <person name="Susilo A.W."/>
            <person name="Rosmana A."/>
            <person name="McMahon P."/>
            <person name="Junaid M."/>
            <person name="Guest D."/>
            <person name="Kheng T.Y."/>
            <person name="Meinhardt L.W."/>
            <person name="Bailey B.A."/>
        </authorList>
    </citation>
    <scope>NUCLEOTIDE SEQUENCE [LARGE SCALE GENOMIC DNA]</scope>
    <source>
        <strain evidence="17 18">CT2</strain>
    </source>
</reference>
<evidence type="ECO:0000256" key="13">
    <source>
        <dbReference type="ARBA" id="ARBA00045065"/>
    </source>
</evidence>
<evidence type="ECO:0000259" key="16">
    <source>
        <dbReference type="PROSITE" id="PS50828"/>
    </source>
</evidence>
<name>A0A5N5QTW1_9AGAM</name>
<comment type="caution">
    <text evidence="17">The sequence shown here is derived from an EMBL/GenBank/DDBJ whole genome shotgun (WGS) entry which is preliminary data.</text>
</comment>
<feature type="signal peptide" evidence="15">
    <location>
        <begin position="1"/>
        <end position="19"/>
    </location>
</feature>
<gene>
    <name evidence="17" type="ORF">CTheo_1468</name>
</gene>
<evidence type="ECO:0000256" key="7">
    <source>
        <dbReference type="ARBA" id="ARBA00022692"/>
    </source>
</evidence>
<keyword evidence="15" id="KW-0732">Signal</keyword>
<protein>
    <recommendedName>
        <fullName evidence="4">GDP-Man:Man(3)GlcNAc(2)-PP-Dol alpha-1,2-mannosyltransferase</fullName>
        <ecNumber evidence="3">2.4.1.131</ecNumber>
    </recommendedName>
    <alternativeName>
        <fullName evidence="11">Asparagine-linked glycosylation protein 11</fullName>
    </alternativeName>
    <alternativeName>
        <fullName evidence="12">Glycolipid 2-alpha-mannosyltransferase</fullName>
    </alternativeName>
</protein>
<accession>A0A5N5QTW1</accession>
<keyword evidence="9" id="KW-1133">Transmembrane helix</keyword>
<dbReference type="Pfam" id="PF15924">
    <property type="entry name" value="ALG11_N"/>
    <property type="match status" value="1"/>
</dbReference>
<evidence type="ECO:0000256" key="4">
    <source>
        <dbReference type="ARBA" id="ARBA00022018"/>
    </source>
</evidence>
<dbReference type="InterPro" id="IPR001296">
    <property type="entry name" value="Glyco_trans_1"/>
</dbReference>
<evidence type="ECO:0000256" key="9">
    <source>
        <dbReference type="ARBA" id="ARBA00022989"/>
    </source>
</evidence>
<proteinExistence type="predicted"/>
<dbReference type="Pfam" id="PF00534">
    <property type="entry name" value="Glycos_transf_1"/>
    <property type="match status" value="1"/>
</dbReference>
<evidence type="ECO:0000256" key="12">
    <source>
        <dbReference type="ARBA" id="ARBA00032515"/>
    </source>
</evidence>
<evidence type="ECO:0000256" key="10">
    <source>
        <dbReference type="ARBA" id="ARBA00023136"/>
    </source>
</evidence>
<evidence type="ECO:0000256" key="1">
    <source>
        <dbReference type="ARBA" id="ARBA00004389"/>
    </source>
</evidence>
<dbReference type="SMART" id="SM00463">
    <property type="entry name" value="SMR"/>
    <property type="match status" value="1"/>
</dbReference>
<dbReference type="InterPro" id="IPR036063">
    <property type="entry name" value="Smr_dom_sf"/>
</dbReference>
<evidence type="ECO:0000313" key="17">
    <source>
        <dbReference type="EMBL" id="KAB5595180.1"/>
    </source>
</evidence>
<evidence type="ECO:0000313" key="18">
    <source>
        <dbReference type="Proteomes" id="UP000383932"/>
    </source>
</evidence>
<sequence length="766" mass="85123">MGLLGSLIQLVQTILCGSGKPEHDQQQQPPGTAHQYPPAPYHFPAQQPPVQPPVHQHPIPVHHQPSKPSKPHHSRIDDNALAQANPHYQQLRAQARAEGDAMARAFEASKEAYKNRDGAKAKELSNEGKKHKAEMERLDKEASDWIFEQVNMDSAPNELDLHGLYVKEAIARTEAAVQAAQNRGDEEIHIIVGKGLHSQGHVAKLKPAIEDLMVKYQLNARIDPRNEGILIVQLGGRGQRGMSPNEVTRRLERDDEQCVVIYDNQPTNQPQPSEYLMWLLVSTFLLAAAALYLGLNAHATHIQQIGTARKRELIANRRGGSIVVGFFHPYCNSGGGGERVLWAAISYLQRTNSHVINVVYTGDTDATKEEIIAKVKTRFDIILDPSSLEFVFLQERWLVEDTTWPRFTLAGQSLGSMMLAYEAMRGLIPDLFIDTMGYAFTYHAVRWFSRGRTPVSAYVHYPTISTDMLERVKSRTSQFNNPNEVSRSAARTNAKLIYYRLFALAYSASLSLAEPIMVNSSWTKAHVDHLLNHAPVTKSNLSVSDKGPAIVYPPCDTQSMASLSLEGRKKIILSLAQFRPEKDHAKQIFALARLFEVYPEHKSDGVRLVLMGSSRNTADEERIKALQSLVTELNLEGSVEFIVNASYDVVLSWLAGASIGTNTMIDEHFGINVVEFMAAGLIPVVHASGGPLGDIVVPYEDQPTGYHATDAASFAEAFHQALSLPAPEALIMRQRARALAIERFSTDRFEKGWARGWELAVRGIRA</sequence>
<keyword evidence="5 17" id="KW-0328">Glycosyltransferase</keyword>
<dbReference type="InterPro" id="IPR013899">
    <property type="entry name" value="DUF1771"/>
</dbReference>
<dbReference type="SUPFAM" id="SSF160443">
    <property type="entry name" value="SMR domain-like"/>
    <property type="match status" value="1"/>
</dbReference>
<dbReference type="GO" id="GO:0004377">
    <property type="term" value="F:GDP-Man:Man(3)GlcNAc(2)-PP-Dol alpha-1,2-mannosyltransferase activity"/>
    <property type="evidence" value="ECO:0007669"/>
    <property type="project" value="UniProtKB-EC"/>
</dbReference>
<dbReference type="SMART" id="SM01162">
    <property type="entry name" value="DUF1771"/>
    <property type="match status" value="1"/>
</dbReference>
<dbReference type="EC" id="2.4.1.131" evidence="3"/>
<feature type="compositionally biased region" description="Low complexity" evidence="14">
    <location>
        <begin position="53"/>
        <end position="67"/>
    </location>
</feature>
<dbReference type="GO" id="GO:0006487">
    <property type="term" value="P:protein N-linked glycosylation"/>
    <property type="evidence" value="ECO:0007669"/>
    <property type="project" value="TreeGrafter"/>
</dbReference>
<dbReference type="PANTHER" id="PTHR45919">
    <property type="entry name" value="GDP-MAN:MAN(3)GLCNAC(2)-PP-DOL ALPHA-1,2-MANNOSYLTRANSFERASE"/>
    <property type="match status" value="1"/>
</dbReference>
<evidence type="ECO:0000256" key="11">
    <source>
        <dbReference type="ARBA" id="ARBA00032060"/>
    </source>
</evidence>
<dbReference type="InterPro" id="IPR038013">
    <property type="entry name" value="ALG11"/>
</dbReference>
<keyword evidence="10" id="KW-0472">Membrane</keyword>
<feature type="compositionally biased region" description="Pro residues" evidence="14">
    <location>
        <begin position="37"/>
        <end position="52"/>
    </location>
</feature>
<evidence type="ECO:0000256" key="15">
    <source>
        <dbReference type="SAM" id="SignalP"/>
    </source>
</evidence>
<dbReference type="PANTHER" id="PTHR45919:SF1">
    <property type="entry name" value="GDP-MAN:MAN(3)GLCNAC(2)-PP-DOL ALPHA-1,2-MANNOSYLTRANSFERASE"/>
    <property type="match status" value="1"/>
</dbReference>
<dbReference type="SUPFAM" id="SSF53756">
    <property type="entry name" value="UDP-Glycosyltransferase/glycogen phosphorylase"/>
    <property type="match status" value="1"/>
</dbReference>
<evidence type="ECO:0000256" key="5">
    <source>
        <dbReference type="ARBA" id="ARBA00022676"/>
    </source>
</evidence>
<feature type="chain" id="PRO_5024351843" description="GDP-Man:Man(3)GlcNAc(2)-PP-Dol alpha-1,2-mannosyltransferase" evidence="15">
    <location>
        <begin position="20"/>
        <end position="766"/>
    </location>
</feature>
<dbReference type="Gene3D" id="3.40.50.2000">
    <property type="entry name" value="Glycogen Phosphorylase B"/>
    <property type="match status" value="1"/>
</dbReference>
<dbReference type="OrthoDB" id="2276068at2759"/>
<dbReference type="AlphaFoldDB" id="A0A5N5QTW1"/>
<comment type="catalytic activity">
    <reaction evidence="13">
        <text>an alpha-D-Man-(1-&gt;3)-[alpha-D-Man-(1-&gt;6)]-beta-D-Man-(1-&gt;4)-beta-D-GlcNAc-(1-&gt;4)-alpha-D-GlcNAc-diphospho-di-trans,poly-cis-dolichol + 2 GDP-alpha-D-mannose = an alpha-D-Man-(1-&gt;2)-alpha-D-Man-(1-&gt;2)-alpha-D-Man-(1-&gt;3)-[alpha-D-Man-(1-&gt;6)]-beta-D-Man-(1-&gt;4)-beta-D-GlcNAc-(1-&gt;4)-alpha-D-GlcNAc-diphospho-di-trans,poly-cis-dolichol + 2 GDP + 2 H(+)</text>
        <dbReference type="Rhea" id="RHEA:29523"/>
        <dbReference type="Rhea" id="RHEA-COMP:19515"/>
        <dbReference type="Rhea" id="RHEA-COMP:19516"/>
        <dbReference type="ChEBI" id="CHEBI:15378"/>
        <dbReference type="ChEBI" id="CHEBI:57527"/>
        <dbReference type="ChEBI" id="CHEBI:58189"/>
        <dbReference type="ChEBI" id="CHEBI:132511"/>
        <dbReference type="ChEBI" id="CHEBI:132515"/>
        <dbReference type="EC" id="2.4.1.131"/>
    </reaction>
    <physiologicalReaction direction="left-to-right" evidence="13">
        <dbReference type="Rhea" id="RHEA:29524"/>
    </physiologicalReaction>
</comment>
<dbReference type="GO" id="GO:0005789">
    <property type="term" value="C:endoplasmic reticulum membrane"/>
    <property type="evidence" value="ECO:0007669"/>
    <property type="project" value="UniProtKB-SubCell"/>
</dbReference>
<dbReference type="Proteomes" id="UP000383932">
    <property type="component" value="Unassembled WGS sequence"/>
</dbReference>
<feature type="region of interest" description="Disordered" evidence="14">
    <location>
        <begin position="19"/>
        <end position="76"/>
    </location>
</feature>
<keyword evidence="7" id="KW-0812">Transmembrane</keyword>
<dbReference type="Pfam" id="PF01713">
    <property type="entry name" value="Smr"/>
    <property type="match status" value="1"/>
</dbReference>
<feature type="domain" description="Smr" evidence="16">
    <location>
        <begin position="159"/>
        <end position="235"/>
    </location>
</feature>
<dbReference type="Pfam" id="PF08590">
    <property type="entry name" value="DUF1771"/>
    <property type="match status" value="1"/>
</dbReference>
<organism evidence="17 18">
    <name type="scientific">Ceratobasidium theobromae</name>
    <dbReference type="NCBI Taxonomy" id="1582974"/>
    <lineage>
        <taxon>Eukaryota</taxon>
        <taxon>Fungi</taxon>
        <taxon>Dikarya</taxon>
        <taxon>Basidiomycota</taxon>
        <taxon>Agaricomycotina</taxon>
        <taxon>Agaricomycetes</taxon>
        <taxon>Cantharellales</taxon>
        <taxon>Ceratobasidiaceae</taxon>
        <taxon>Ceratobasidium</taxon>
    </lineage>
</organism>
<evidence type="ECO:0000256" key="3">
    <source>
        <dbReference type="ARBA" id="ARBA00012645"/>
    </source>
</evidence>
<evidence type="ECO:0000256" key="8">
    <source>
        <dbReference type="ARBA" id="ARBA00022824"/>
    </source>
</evidence>
<dbReference type="CDD" id="cd03806">
    <property type="entry name" value="GT4_ALG11-like"/>
    <property type="match status" value="1"/>
</dbReference>
<keyword evidence="6 17" id="KW-0808">Transferase</keyword>